<dbReference type="STRING" id="307507.A0A2V0NKZ9"/>
<gene>
    <name evidence="3" type="ORF">Rsub_00768</name>
</gene>
<name>A0A2V0NKZ9_9CHLO</name>
<dbReference type="AlphaFoldDB" id="A0A2V0NKZ9"/>
<comment type="caution">
    <text evidence="3">The sequence shown here is derived from an EMBL/GenBank/DDBJ whole genome shotgun (WGS) entry which is preliminary data.</text>
</comment>
<sequence length="784" mass="78105">MARLALAAAALLLCVAAASAGEGCRDAVTGYSGTFGKRASSMERFTNQTAQWRSKGAITKVDAYYSHTNKCIAGMKMTYGWDATNARLLGQDANLFSTEIKLIPGEYVNKVQIKAEGCVEFLRFVTNKGRTFEIGNKDSPVQLITSYPNKPTGFLAAIRGYEEFSKLADGSSGRGPLRTLQFVWGNCNPIDGVPAPAPTPEYVEAVTRLESGSAEPQEETTVLIEVPAAPPAAKEAPPLCPPLPDMCAPGAESTSTAFCPVLAPFTKATCLGGCCISSGKCTSSSCQISGLGKEVQNTICYGLNPAIAIGASAACRGLACKLAVPGCTSDLLGGSCVGTVVDLRGDAAGRNPGGAKYIGQPCLDVTPSDKTLTAEGGLTTKGEYVAKLWSICDCNAPAAAAHESMFSFPKLGRLNVTDLRSLAEALKPGAGGAGLQGVMEAVKAKVPGLVVPQMSAANLTNALGFIGSLVGKQDGVNAAATEGTPAGALVNLVKGASAVAAASNSSNPIGALLGALAAKGDGNQANPLAGLQNLVSALAPQGADGAARTETLSKLLGQLSSGTAAAPSADLVGAVGRLMGGAEGGKPDLAGLLSRFKGANGTDVMKTVMGAINQGKDAAGGQLDVSNLLAQASNLMSKQEGAEGGAVNPLAFLGASVGKNVTLQGILDLAQKAGPVLQQLQASGVQFGGGGGGANPLAGIMGALGGQGGDVIRAAGLDANGIAGLATKLGPLLQNIGGGAGAAGGAGGQMNWKGVAEALSKAGPVLQQLNAARKGAAGGAATQQ</sequence>
<dbReference type="OrthoDB" id="546838at2759"/>
<dbReference type="Gene3D" id="2.100.10.30">
    <property type="entry name" value="Jacalin-like lectin domain"/>
    <property type="match status" value="1"/>
</dbReference>
<protein>
    <recommendedName>
        <fullName evidence="2">Jacalin-type lectin domain-containing protein</fullName>
    </recommendedName>
</protein>
<dbReference type="Proteomes" id="UP000247498">
    <property type="component" value="Unassembled WGS sequence"/>
</dbReference>
<organism evidence="3 4">
    <name type="scientific">Raphidocelis subcapitata</name>
    <dbReference type="NCBI Taxonomy" id="307507"/>
    <lineage>
        <taxon>Eukaryota</taxon>
        <taxon>Viridiplantae</taxon>
        <taxon>Chlorophyta</taxon>
        <taxon>core chlorophytes</taxon>
        <taxon>Chlorophyceae</taxon>
        <taxon>CS clade</taxon>
        <taxon>Sphaeropleales</taxon>
        <taxon>Selenastraceae</taxon>
        <taxon>Raphidocelis</taxon>
    </lineage>
</organism>
<feature type="domain" description="Jacalin-type lectin" evidence="2">
    <location>
        <begin position="58"/>
        <end position="144"/>
    </location>
</feature>
<reference evidence="3 4" key="1">
    <citation type="journal article" date="2018" name="Sci. Rep.">
        <title>Raphidocelis subcapitata (=Pseudokirchneriella subcapitata) provides an insight into genome evolution and environmental adaptations in the Sphaeropleales.</title>
        <authorList>
            <person name="Suzuki S."/>
            <person name="Yamaguchi H."/>
            <person name="Nakajima N."/>
            <person name="Kawachi M."/>
        </authorList>
    </citation>
    <scope>NUCLEOTIDE SEQUENCE [LARGE SCALE GENOMIC DNA]</scope>
    <source>
        <strain evidence="3 4">NIES-35</strain>
    </source>
</reference>
<evidence type="ECO:0000313" key="3">
    <source>
        <dbReference type="EMBL" id="GBF88056.1"/>
    </source>
</evidence>
<proteinExistence type="predicted"/>
<dbReference type="InterPro" id="IPR036404">
    <property type="entry name" value="Jacalin-like_lectin_dom_sf"/>
</dbReference>
<dbReference type="InterPro" id="IPR001229">
    <property type="entry name" value="Jacalin-like_lectin_dom"/>
</dbReference>
<keyword evidence="4" id="KW-1185">Reference proteome</keyword>
<evidence type="ECO:0000256" key="1">
    <source>
        <dbReference type="SAM" id="SignalP"/>
    </source>
</evidence>
<accession>A0A2V0NKZ9</accession>
<dbReference type="SUPFAM" id="SSF51101">
    <property type="entry name" value="Mannose-binding lectins"/>
    <property type="match status" value="1"/>
</dbReference>
<keyword evidence="1" id="KW-0732">Signal</keyword>
<feature type="signal peptide" evidence="1">
    <location>
        <begin position="1"/>
        <end position="20"/>
    </location>
</feature>
<dbReference type="EMBL" id="BDRX01000003">
    <property type="protein sequence ID" value="GBF88056.1"/>
    <property type="molecule type" value="Genomic_DNA"/>
</dbReference>
<evidence type="ECO:0000313" key="4">
    <source>
        <dbReference type="Proteomes" id="UP000247498"/>
    </source>
</evidence>
<evidence type="ECO:0000259" key="2">
    <source>
        <dbReference type="Pfam" id="PF01419"/>
    </source>
</evidence>
<feature type="chain" id="PRO_5016160892" description="Jacalin-type lectin domain-containing protein" evidence="1">
    <location>
        <begin position="21"/>
        <end position="784"/>
    </location>
</feature>
<dbReference type="InParanoid" id="A0A2V0NKZ9"/>
<dbReference type="Pfam" id="PF01419">
    <property type="entry name" value="Jacalin"/>
    <property type="match status" value="1"/>
</dbReference>